<accession>A0A2I7N835</accession>
<feature type="binding site" evidence="3">
    <location>
        <position position="85"/>
    </location>
    <ligand>
        <name>a divalent metal cation</name>
        <dbReference type="ChEBI" id="CHEBI:60240"/>
        <label>1</label>
    </ligand>
</feature>
<dbReference type="EMBL" id="CP024847">
    <property type="protein sequence ID" value="AUR52395.1"/>
    <property type="molecule type" value="Genomic_DNA"/>
</dbReference>
<dbReference type="GO" id="GO:0046872">
    <property type="term" value="F:metal ion binding"/>
    <property type="evidence" value="ECO:0007669"/>
    <property type="project" value="UniProtKB-KW"/>
</dbReference>
<dbReference type="PROSITE" id="PS01091">
    <property type="entry name" value="TATD_3"/>
    <property type="match status" value="1"/>
</dbReference>
<dbReference type="Gene3D" id="3.20.20.140">
    <property type="entry name" value="Metal-dependent hydrolases"/>
    <property type="match status" value="1"/>
</dbReference>
<dbReference type="PANTHER" id="PTHR46124:SF3">
    <property type="entry name" value="HYDROLASE"/>
    <property type="match status" value="1"/>
</dbReference>
<feature type="binding site" evidence="3">
    <location>
        <position position="7"/>
    </location>
    <ligand>
        <name>a divalent metal cation</name>
        <dbReference type="ChEBI" id="CHEBI:60240"/>
        <label>1</label>
    </ligand>
</feature>
<dbReference type="InterPro" id="IPR018228">
    <property type="entry name" value="DNase_TatD-rel_CS"/>
</dbReference>
<dbReference type="AlphaFoldDB" id="A0A2I7N835"/>
<feature type="binding site" evidence="3">
    <location>
        <position position="9"/>
    </location>
    <ligand>
        <name>a divalent metal cation</name>
        <dbReference type="ChEBI" id="CHEBI:60240"/>
        <label>1</label>
    </ligand>
</feature>
<dbReference type="CDD" id="cd01310">
    <property type="entry name" value="TatD_DNAse"/>
    <property type="match status" value="1"/>
</dbReference>
<dbReference type="RefSeq" id="WP_102951688.1">
    <property type="nucleotide sequence ID" value="NZ_CP024847.1"/>
</dbReference>
<sequence length="246" mass="28529">MLIYDSHCHLEAIKNDPRQTKIAIPAILPEDIEALFKYRKRNPYAKIGLGLHPWYANKFINYSNENFNNYLEQLIVEYQPDFIGECGLDKNKPEFELQQKLLHIHLELAKKHQKPVVLHSVRATNELLSILKQYKNLRGIVHAFNGNSETAKQLLRFGFYLGIGSLILNPESQLSKSIEKIPLSQIILETDAPYMPPYEVQYSHPYHSLIYAERITQLKKIALREVISSSNTNWNNLFIRNISVNS</sequence>
<dbReference type="OrthoDB" id="9810005at2"/>
<proteinExistence type="inferred from homology"/>
<keyword evidence="5" id="KW-1185">Reference proteome</keyword>
<gene>
    <name evidence="4" type="ORF">CUN60_08820</name>
</gene>
<evidence type="ECO:0000313" key="4">
    <source>
        <dbReference type="EMBL" id="AUR52395.1"/>
    </source>
</evidence>
<dbReference type="GO" id="GO:0005829">
    <property type="term" value="C:cytosol"/>
    <property type="evidence" value="ECO:0007669"/>
    <property type="project" value="TreeGrafter"/>
</dbReference>
<dbReference type="Pfam" id="PF01026">
    <property type="entry name" value="TatD_DNase"/>
    <property type="match status" value="1"/>
</dbReference>
<evidence type="ECO:0000256" key="3">
    <source>
        <dbReference type="PIRSR" id="PIRSR005902-1"/>
    </source>
</evidence>
<evidence type="ECO:0000256" key="2">
    <source>
        <dbReference type="ARBA" id="ARBA00022801"/>
    </source>
</evidence>
<feature type="binding site" evidence="3">
    <location>
        <position position="119"/>
    </location>
    <ligand>
        <name>a divalent metal cation</name>
        <dbReference type="ChEBI" id="CHEBI:60240"/>
        <label>2</label>
    </ligand>
</feature>
<dbReference type="PIRSF" id="PIRSF005902">
    <property type="entry name" value="DNase_TatD"/>
    <property type="match status" value="1"/>
</dbReference>
<comment type="similarity">
    <text evidence="1">Belongs to the metallo-dependent hydrolases superfamily. TatD-type hydrolase family.</text>
</comment>
<feature type="binding site" evidence="3">
    <location>
        <position position="191"/>
    </location>
    <ligand>
        <name>a divalent metal cation</name>
        <dbReference type="ChEBI" id="CHEBI:60240"/>
        <label>1</label>
    </ligand>
</feature>
<name>A0A2I7N835_9NEIS</name>
<dbReference type="KEGG" id="nba:CUN60_08820"/>
<dbReference type="InterPro" id="IPR001130">
    <property type="entry name" value="TatD-like"/>
</dbReference>
<keyword evidence="3" id="KW-0479">Metal-binding</keyword>
<dbReference type="GO" id="GO:0016788">
    <property type="term" value="F:hydrolase activity, acting on ester bonds"/>
    <property type="evidence" value="ECO:0007669"/>
    <property type="project" value="InterPro"/>
</dbReference>
<dbReference type="InterPro" id="IPR032466">
    <property type="entry name" value="Metal_Hydrolase"/>
</dbReference>
<organism evidence="4 5">
    <name type="scientific">Aquella oligotrophica</name>
    <dbReference type="NCBI Taxonomy" id="2067065"/>
    <lineage>
        <taxon>Bacteria</taxon>
        <taxon>Pseudomonadati</taxon>
        <taxon>Pseudomonadota</taxon>
        <taxon>Betaproteobacteria</taxon>
        <taxon>Neisseriales</taxon>
        <taxon>Neisseriaceae</taxon>
        <taxon>Aquella</taxon>
    </lineage>
</organism>
<dbReference type="Proteomes" id="UP000236655">
    <property type="component" value="Chromosome"/>
</dbReference>
<dbReference type="PANTHER" id="PTHR46124">
    <property type="entry name" value="D-AMINOACYL-TRNA DEACYLASE"/>
    <property type="match status" value="1"/>
</dbReference>
<keyword evidence="2" id="KW-0378">Hydrolase</keyword>
<evidence type="ECO:0000313" key="5">
    <source>
        <dbReference type="Proteomes" id="UP000236655"/>
    </source>
</evidence>
<protein>
    <submittedName>
        <fullName evidence="4">Uncharacterized protein</fullName>
    </submittedName>
</protein>
<feature type="binding site" evidence="3">
    <location>
        <position position="142"/>
    </location>
    <ligand>
        <name>a divalent metal cation</name>
        <dbReference type="ChEBI" id="CHEBI:60240"/>
        <label>2</label>
    </ligand>
</feature>
<evidence type="ECO:0000256" key="1">
    <source>
        <dbReference type="ARBA" id="ARBA00009275"/>
    </source>
</evidence>
<reference evidence="5" key="1">
    <citation type="submission" date="2017-11" db="EMBL/GenBank/DDBJ databases">
        <authorList>
            <person name="Chan K.G."/>
            <person name="Lee L.S."/>
        </authorList>
    </citation>
    <scope>NUCLEOTIDE SEQUENCE [LARGE SCALE GENOMIC DNA]</scope>
    <source>
        <strain evidence="5">DSM 100970</strain>
    </source>
</reference>
<dbReference type="SUPFAM" id="SSF51556">
    <property type="entry name" value="Metallo-dependent hydrolases"/>
    <property type="match status" value="1"/>
</dbReference>